<reference evidence="1 2" key="1">
    <citation type="submission" date="2020-07" db="EMBL/GenBank/DDBJ databases">
        <authorList>
            <person name="Feng H."/>
        </authorList>
    </citation>
    <scope>NUCLEOTIDE SEQUENCE [LARGE SCALE GENOMIC DNA]</scope>
    <source>
        <strain evidence="2">s-11</strain>
    </source>
</reference>
<keyword evidence="2" id="KW-1185">Reference proteome</keyword>
<gene>
    <name evidence="1" type="ORF">H1164_03790</name>
</gene>
<organism evidence="1 2">
    <name type="scientific">Thermoactinomyces daqus</name>
    <dbReference type="NCBI Taxonomy" id="1329516"/>
    <lineage>
        <taxon>Bacteria</taxon>
        <taxon>Bacillati</taxon>
        <taxon>Bacillota</taxon>
        <taxon>Bacilli</taxon>
        <taxon>Bacillales</taxon>
        <taxon>Thermoactinomycetaceae</taxon>
        <taxon>Thermoactinomyces</taxon>
    </lineage>
</organism>
<protein>
    <submittedName>
        <fullName evidence="1">Uncharacterized protein</fullName>
    </submittedName>
</protein>
<dbReference type="RefSeq" id="WP_160173786.1">
    <property type="nucleotide sequence ID" value="NZ_JACEIP010000004.1"/>
</dbReference>
<dbReference type="EMBL" id="JACEIP010000004">
    <property type="protein sequence ID" value="MBA4542023.1"/>
    <property type="molecule type" value="Genomic_DNA"/>
</dbReference>
<comment type="caution">
    <text evidence="1">The sequence shown here is derived from an EMBL/GenBank/DDBJ whole genome shotgun (WGS) entry which is preliminary data.</text>
</comment>
<name>A0A7W2AHP0_9BACL</name>
<dbReference type="AlphaFoldDB" id="A0A7W2AHP0"/>
<evidence type="ECO:0000313" key="2">
    <source>
        <dbReference type="Proteomes" id="UP000530514"/>
    </source>
</evidence>
<evidence type="ECO:0000313" key="1">
    <source>
        <dbReference type="EMBL" id="MBA4542023.1"/>
    </source>
</evidence>
<proteinExistence type="predicted"/>
<accession>A0A7W2AHP0</accession>
<sequence>MAKFEKCYCLNCEDYFYVLKWQPSKECPNCDWEEPCEMLIEEKEAE</sequence>
<dbReference type="Proteomes" id="UP000530514">
    <property type="component" value="Unassembled WGS sequence"/>
</dbReference>